<dbReference type="GO" id="GO:0005829">
    <property type="term" value="C:cytosol"/>
    <property type="evidence" value="ECO:0007669"/>
    <property type="project" value="TreeGrafter"/>
</dbReference>
<reference evidence="3 4" key="1">
    <citation type="submission" date="2017-09" db="EMBL/GenBank/DDBJ databases">
        <title>The draft genome sequences of Marinobacter sp. PWS21.</title>
        <authorList>
            <person name="Cao J."/>
        </authorList>
    </citation>
    <scope>NUCLEOTIDE SEQUENCE [LARGE SCALE GENOMIC DNA]</scope>
    <source>
        <strain evidence="3 4">PWS21</strain>
    </source>
</reference>
<accession>A0A2G1UJN8</accession>
<dbReference type="Pfam" id="PF03061">
    <property type="entry name" value="4HBT"/>
    <property type="match status" value="1"/>
</dbReference>
<name>A0A2G1UJN8_9GAMM</name>
<dbReference type="NCBIfam" id="TIGR00369">
    <property type="entry name" value="unchar_dom_1"/>
    <property type="match status" value="1"/>
</dbReference>
<dbReference type="InterPro" id="IPR029069">
    <property type="entry name" value="HotDog_dom_sf"/>
</dbReference>
<dbReference type="CDD" id="cd03443">
    <property type="entry name" value="PaaI_thioesterase"/>
    <property type="match status" value="1"/>
</dbReference>
<comment type="caution">
    <text evidence="3">The sequence shown here is derived from an EMBL/GenBank/DDBJ whole genome shotgun (WGS) entry which is preliminary data.</text>
</comment>
<feature type="domain" description="Thioesterase" evidence="2">
    <location>
        <begin position="46"/>
        <end position="121"/>
    </location>
</feature>
<dbReference type="SUPFAM" id="SSF54637">
    <property type="entry name" value="Thioesterase/thiol ester dehydrase-isomerase"/>
    <property type="match status" value="1"/>
</dbReference>
<gene>
    <name evidence="3" type="ORF">CLH61_12060</name>
</gene>
<protein>
    <submittedName>
        <fullName evidence="3">Aromatic compounds catabolism protein</fullName>
    </submittedName>
</protein>
<dbReference type="PANTHER" id="PTHR43240">
    <property type="entry name" value="1,4-DIHYDROXY-2-NAPHTHOYL-COA THIOESTERASE 1"/>
    <property type="match status" value="1"/>
</dbReference>
<dbReference type="GO" id="GO:0061522">
    <property type="term" value="F:1,4-dihydroxy-2-naphthoyl-CoA thioesterase activity"/>
    <property type="evidence" value="ECO:0007669"/>
    <property type="project" value="TreeGrafter"/>
</dbReference>
<dbReference type="Gene3D" id="3.10.129.10">
    <property type="entry name" value="Hotdog Thioesterase"/>
    <property type="match status" value="1"/>
</dbReference>
<dbReference type="AlphaFoldDB" id="A0A2G1UJN8"/>
<dbReference type="EMBL" id="NTFH01000009">
    <property type="protein sequence ID" value="PHQ14716.1"/>
    <property type="molecule type" value="Genomic_DNA"/>
</dbReference>
<organism evidence="3 4">
    <name type="scientific">Marinobacter profundi</name>
    <dbReference type="NCBI Taxonomy" id="2666256"/>
    <lineage>
        <taxon>Bacteria</taxon>
        <taxon>Pseudomonadati</taxon>
        <taxon>Pseudomonadota</taxon>
        <taxon>Gammaproteobacteria</taxon>
        <taxon>Pseudomonadales</taxon>
        <taxon>Marinobacteraceae</taxon>
        <taxon>Marinobacter</taxon>
    </lineage>
</organism>
<dbReference type="Proteomes" id="UP000231409">
    <property type="component" value="Unassembled WGS sequence"/>
</dbReference>
<evidence type="ECO:0000313" key="4">
    <source>
        <dbReference type="Proteomes" id="UP000231409"/>
    </source>
</evidence>
<evidence type="ECO:0000313" key="3">
    <source>
        <dbReference type="EMBL" id="PHQ14716.1"/>
    </source>
</evidence>
<keyword evidence="4" id="KW-1185">Reference proteome</keyword>
<evidence type="ECO:0000259" key="2">
    <source>
        <dbReference type="Pfam" id="PF03061"/>
    </source>
</evidence>
<dbReference type="RefSeq" id="WP_099615219.1">
    <property type="nucleotide sequence ID" value="NZ_KZ319372.1"/>
</dbReference>
<dbReference type="InterPro" id="IPR003736">
    <property type="entry name" value="PAAI_dom"/>
</dbReference>
<dbReference type="PANTHER" id="PTHR43240:SF1">
    <property type="entry name" value="BLR5584 PROTEIN"/>
    <property type="match status" value="1"/>
</dbReference>
<sequence length="145" mass="16018">MSEANLQFEAENMSGFREVLGFSVTEWEPNRAVITAEMNERHLNRNGFVHGGVFVSLLDSAAGLCGTYCSVPGNVRRCITISLNTHFMNPLQQGVLRVEAKVVNRGRKIFFVEARITCEDTLIATGQGTFRYVFGGENEEGVPAD</sequence>
<proteinExistence type="predicted"/>
<keyword evidence="1" id="KW-0378">Hydrolase</keyword>
<evidence type="ECO:0000256" key="1">
    <source>
        <dbReference type="ARBA" id="ARBA00022801"/>
    </source>
</evidence>
<dbReference type="InterPro" id="IPR006683">
    <property type="entry name" value="Thioestr_dom"/>
</dbReference>